<evidence type="ECO:0000313" key="3">
    <source>
        <dbReference type="Proteomes" id="UP001470230"/>
    </source>
</evidence>
<dbReference type="InterPro" id="IPR011009">
    <property type="entry name" value="Kinase-like_dom_sf"/>
</dbReference>
<dbReference type="SMART" id="SM00028">
    <property type="entry name" value="TPR"/>
    <property type="match status" value="10"/>
</dbReference>
<dbReference type="InterPro" id="IPR000719">
    <property type="entry name" value="Prot_kinase_dom"/>
</dbReference>
<dbReference type="InterPro" id="IPR011990">
    <property type="entry name" value="TPR-like_helical_dom_sf"/>
</dbReference>
<dbReference type="EMBL" id="JAPFFF010000023">
    <property type="protein sequence ID" value="KAK8852527.1"/>
    <property type="molecule type" value="Genomic_DNA"/>
</dbReference>
<sequence>MENLKFQSLPLDYQKDLKSDFIKKAYSKFSFIYLQLELIEPDQSKAEELLFTTLKKYKFITFKIVKLNEEPFAKVIICVEKKCYIVESIDCNLFLKIINSTNAEYIDATSPISELNCILNKYNNDIKGNKFINYTFNPVMAYLIKRYSYPTSYFEDPSFFIFNYSKEEEEKQKEENQNLKDKIANPNELNENRFKIIKDHIKPTKKVINEFKDADFINLKEIYFNVGMCIYLVIHVETLHVLVKKVNKINQHEEDFCRNYSHRCMTPFYGFIKKNDEITGIVYEYMSNETLSKYMDKKQISVIEAFTIFSRICQAVNYLHSNHLIHRDIKPDNILFNHDNVPFLSDFDAIREDMDYEMTGVEMTADLGSMLFTSPEQDINEKVSYPTDIFPLGLIAYLLFENKILDQATTLKKQYIEFPPMTKGPKIIQNLYQSCVRLNQNERITIKDICDVLYNEAKEIDLFDNCNVEENAKEAIQYFYENVFLIFNEENSKIEEISERVIYWYSIFYIQYLKDKEDVSSFIYKFGILYEGTYGFKCDIQKAIKYFELAAKYGNSNALAALAVSYLQGNGVKQDIAKGVSIIKSLTEQNDPEAYLLLGNMYFLGLGVEQNIPKGIECYESASNLNNSEALFKLGNFYYTGKFVKKDLNKARLLFEKAAELKNSDALLNLGGMWRDGDGVERNETKAIEYYEKSAEMNNERALYNLGAYYLEGKNGKKDYKKAREYFEKSAKHNFPQANNMLGRIYLLGTGVEKNYIKAREFFELSKDDSNSLYYLGLIYLDGLGCEKDYHKAKYYFELSSKQGGDADAFLYLGNIYEYGLDVDKNISEAIKYYELAAKQNNSNAIFRLAEIYFGRNSFKKAREYLELIEKESQPMVMNLLGFIYQHGCEVKQDYIKAKGYFERAAKQNDSNGFLNLGNLYANGPADMRDYKKAKEYYELSKNLKNPEAFYQLGNLYMHGNGVTQDNEKAINYYKKAADLNCLHACLDLGNIYFEGEIVKTNYIEALKYFGKAAEKNNPEAFLNLGFMYCNGLGVVKSLEEGVRYYTLSAQQNNVVALDNLGICYLKGAGVEQNYKKAKYFFELAANQKYPSAINNLGNMYLNGDGVKQKYKEAIHYFEEAANLKSSDAMINLGIIYLNGMGVTKDYKKARDYFKLASDEQDSNGYLNLAEMYVGNFDFAKDYLLAKDYYEKAAELKNSYAYLRLGDLYFFGNYFPKNYEQAIKYYESAAALENSIAYIYLGLIYKDGIGTKKDIKKAINYLELAAYLKNPDAHLLLGYLYSEDNSEFDLEKAIDYFKIAAEKNNPGALYFMGYFHSTGEISGIDIEKAIYYYEKCANIEKTGPLYGYPSFCMTVYSYRNNNHRYLAYNNLGLIYLTDLNDNEKAQENLEKAAFGDLTLAQNNLGLFMQLYGNEEQYLKAEYYFKKSAKKRFALAEFNLGQKREKEGKMEESIKYYIDASDHQDEELRFHNIVINDKRLDLSIIFIICLTNLKLTRHFLLNSKYEEAKEYFIRAFAKINETYPFIFKFNLIDQKNMFSSLESMILNCPLFNLEQKDAFVKSNESFQKNEELIFNRPNDLFDFVIKNDRLSKCFIEEITKIIQIMQSILDKPPYLILFGRMMIKQDKPEKEEKNKALPINELFREGFGM</sequence>
<accession>A0ABR2HU27</accession>
<dbReference type="Gene3D" id="1.10.510.10">
    <property type="entry name" value="Transferase(Phosphotransferase) domain 1"/>
    <property type="match status" value="1"/>
</dbReference>
<protein>
    <recommendedName>
        <fullName evidence="1">Protein kinase domain-containing protein</fullName>
    </recommendedName>
</protein>
<dbReference type="Proteomes" id="UP001470230">
    <property type="component" value="Unassembled WGS sequence"/>
</dbReference>
<dbReference type="SUPFAM" id="SSF56112">
    <property type="entry name" value="Protein kinase-like (PK-like)"/>
    <property type="match status" value="1"/>
</dbReference>
<gene>
    <name evidence="2" type="ORF">M9Y10_017512</name>
</gene>
<dbReference type="PROSITE" id="PS00108">
    <property type="entry name" value="PROTEIN_KINASE_ST"/>
    <property type="match status" value="1"/>
</dbReference>
<dbReference type="InterPro" id="IPR019734">
    <property type="entry name" value="TPR_rpt"/>
</dbReference>
<proteinExistence type="predicted"/>
<dbReference type="Gene3D" id="1.25.40.10">
    <property type="entry name" value="Tetratricopeptide repeat domain"/>
    <property type="match status" value="6"/>
</dbReference>
<dbReference type="SMART" id="SM00220">
    <property type="entry name" value="S_TKc"/>
    <property type="match status" value="1"/>
</dbReference>
<dbReference type="InterPro" id="IPR052945">
    <property type="entry name" value="Mitotic_Regulator"/>
</dbReference>
<keyword evidence="3" id="KW-1185">Reference proteome</keyword>
<dbReference type="InterPro" id="IPR006597">
    <property type="entry name" value="Sel1-like"/>
</dbReference>
<organism evidence="2 3">
    <name type="scientific">Tritrichomonas musculus</name>
    <dbReference type="NCBI Taxonomy" id="1915356"/>
    <lineage>
        <taxon>Eukaryota</taxon>
        <taxon>Metamonada</taxon>
        <taxon>Parabasalia</taxon>
        <taxon>Tritrichomonadida</taxon>
        <taxon>Tritrichomonadidae</taxon>
        <taxon>Tritrichomonas</taxon>
    </lineage>
</organism>
<dbReference type="SUPFAM" id="SSF81901">
    <property type="entry name" value="HCP-like"/>
    <property type="match status" value="6"/>
</dbReference>
<dbReference type="CDD" id="cd00180">
    <property type="entry name" value="PKc"/>
    <property type="match status" value="1"/>
</dbReference>
<comment type="caution">
    <text evidence="2">The sequence shown here is derived from an EMBL/GenBank/DDBJ whole genome shotgun (WGS) entry which is preliminary data.</text>
</comment>
<feature type="domain" description="Protein kinase" evidence="1">
    <location>
        <begin position="183"/>
        <end position="455"/>
    </location>
</feature>
<evidence type="ECO:0000313" key="2">
    <source>
        <dbReference type="EMBL" id="KAK8852527.1"/>
    </source>
</evidence>
<dbReference type="InterPro" id="IPR008271">
    <property type="entry name" value="Ser/Thr_kinase_AS"/>
</dbReference>
<dbReference type="Pfam" id="PF00069">
    <property type="entry name" value="Pkinase"/>
    <property type="match status" value="1"/>
</dbReference>
<dbReference type="SMART" id="SM00671">
    <property type="entry name" value="SEL1"/>
    <property type="match status" value="26"/>
</dbReference>
<reference evidence="2 3" key="1">
    <citation type="submission" date="2024-04" db="EMBL/GenBank/DDBJ databases">
        <title>Tritrichomonas musculus Genome.</title>
        <authorList>
            <person name="Alves-Ferreira E."/>
            <person name="Grigg M."/>
            <person name="Lorenzi H."/>
            <person name="Galac M."/>
        </authorList>
    </citation>
    <scope>NUCLEOTIDE SEQUENCE [LARGE SCALE GENOMIC DNA]</scope>
    <source>
        <strain evidence="2 3">EAF2021</strain>
    </source>
</reference>
<dbReference type="PANTHER" id="PTHR43628">
    <property type="entry name" value="ACTIVATOR OF C KINASE PROTEIN 1-RELATED"/>
    <property type="match status" value="1"/>
</dbReference>
<evidence type="ECO:0000259" key="1">
    <source>
        <dbReference type="PROSITE" id="PS50011"/>
    </source>
</evidence>
<dbReference type="PANTHER" id="PTHR43628:SF1">
    <property type="entry name" value="CHITIN SYNTHASE REGULATORY FACTOR 2-RELATED"/>
    <property type="match status" value="1"/>
</dbReference>
<dbReference type="PROSITE" id="PS50011">
    <property type="entry name" value="PROTEIN_KINASE_DOM"/>
    <property type="match status" value="1"/>
</dbReference>
<dbReference type="Pfam" id="PF08238">
    <property type="entry name" value="Sel1"/>
    <property type="match status" value="24"/>
</dbReference>
<name>A0ABR2HU27_9EUKA</name>